<dbReference type="EMBL" id="AP014924">
    <property type="protein sequence ID" value="BAS26702.1"/>
    <property type="molecule type" value="Genomic_DNA"/>
</dbReference>
<accession>A0A0K2SI60</accession>
<dbReference type="KEGG" id="lpil:LIP_0845"/>
<evidence type="ECO:0000313" key="1">
    <source>
        <dbReference type="EMBL" id="BAS26702.1"/>
    </source>
</evidence>
<organism evidence="1 2">
    <name type="scientific">Limnochorda pilosa</name>
    <dbReference type="NCBI Taxonomy" id="1555112"/>
    <lineage>
        <taxon>Bacteria</taxon>
        <taxon>Bacillati</taxon>
        <taxon>Bacillota</taxon>
        <taxon>Limnochordia</taxon>
        <taxon>Limnochordales</taxon>
        <taxon>Limnochordaceae</taxon>
        <taxon>Limnochorda</taxon>
    </lineage>
</organism>
<protein>
    <recommendedName>
        <fullName evidence="3">FlgD Ig-like domain-containing protein</fullName>
    </recommendedName>
</protein>
<dbReference type="AlphaFoldDB" id="A0A0K2SI60"/>
<dbReference type="Proteomes" id="UP000065807">
    <property type="component" value="Chromosome"/>
</dbReference>
<name>A0A0K2SI60_LIMPI</name>
<evidence type="ECO:0008006" key="3">
    <source>
        <dbReference type="Google" id="ProtNLM"/>
    </source>
</evidence>
<proteinExistence type="predicted"/>
<dbReference type="Gene3D" id="2.60.40.4070">
    <property type="match status" value="1"/>
</dbReference>
<evidence type="ECO:0000313" key="2">
    <source>
        <dbReference type="Proteomes" id="UP000065807"/>
    </source>
</evidence>
<dbReference type="STRING" id="1555112.LIP_0845"/>
<reference evidence="2" key="2">
    <citation type="journal article" date="2016" name="Int. J. Syst. Evol. Microbiol.">
        <title>Complete genome sequence and cell structure of Limnochorda pilosa, a Gram-negative spore-former within the phylum Firmicutes.</title>
        <authorList>
            <person name="Watanabe M."/>
            <person name="Kojima H."/>
            <person name="Fukui M."/>
        </authorList>
    </citation>
    <scope>NUCLEOTIDE SEQUENCE [LARGE SCALE GENOMIC DNA]</scope>
    <source>
        <strain evidence="2">HC45</strain>
    </source>
</reference>
<keyword evidence="2" id="KW-1185">Reference proteome</keyword>
<reference evidence="2" key="1">
    <citation type="submission" date="2015-07" db="EMBL/GenBank/DDBJ databases">
        <title>Complete genome sequence and phylogenetic analysis of Limnochorda pilosa.</title>
        <authorList>
            <person name="Watanabe M."/>
            <person name="Kojima H."/>
            <person name="Fukui M."/>
        </authorList>
    </citation>
    <scope>NUCLEOTIDE SEQUENCE [LARGE SCALE GENOMIC DNA]</scope>
    <source>
        <strain evidence="2">HC45</strain>
    </source>
</reference>
<sequence length="87" mass="9333">MASWATGRWTIPAPDVLERPGTLYVFDVGGRLVHRAEVPAGVSTHSWPLVNASGRPVAPGLYLYRVVLEDGITLSLGRMVVVPPGEP</sequence>
<dbReference type="RefSeq" id="WP_068134653.1">
    <property type="nucleotide sequence ID" value="NZ_AP014924.1"/>
</dbReference>
<gene>
    <name evidence="1" type="ORF">LIP_0845</name>
</gene>